<organism evidence="2 3">
    <name type="scientific">Oceanisphaera ostreae</name>
    <dbReference type="NCBI Taxonomy" id="914151"/>
    <lineage>
        <taxon>Bacteria</taxon>
        <taxon>Pseudomonadati</taxon>
        <taxon>Pseudomonadota</taxon>
        <taxon>Gammaproteobacteria</taxon>
        <taxon>Aeromonadales</taxon>
        <taxon>Aeromonadaceae</taxon>
        <taxon>Oceanisphaera</taxon>
    </lineage>
</organism>
<dbReference type="Proteomes" id="UP001597048">
    <property type="component" value="Unassembled WGS sequence"/>
</dbReference>
<feature type="domain" description="HTH crp-type" evidence="1">
    <location>
        <begin position="71"/>
        <end position="119"/>
    </location>
</feature>
<dbReference type="SMART" id="SM00419">
    <property type="entry name" value="HTH_CRP"/>
    <property type="match status" value="1"/>
</dbReference>
<dbReference type="SUPFAM" id="SSF46785">
    <property type="entry name" value="Winged helix' DNA-binding domain"/>
    <property type="match status" value="1"/>
</dbReference>
<gene>
    <name evidence="2" type="ORF">ACFQ1C_05615</name>
</gene>
<dbReference type="RefSeq" id="WP_379557616.1">
    <property type="nucleotide sequence ID" value="NZ_JBHTJS010000015.1"/>
</dbReference>
<comment type="caution">
    <text evidence="2">The sequence shown here is derived from an EMBL/GenBank/DDBJ whole genome shotgun (WGS) entry which is preliminary data.</text>
</comment>
<reference evidence="3" key="1">
    <citation type="journal article" date="2019" name="Int. J. Syst. Evol. Microbiol.">
        <title>The Global Catalogue of Microorganisms (GCM) 10K type strain sequencing project: providing services to taxonomists for standard genome sequencing and annotation.</title>
        <authorList>
            <consortium name="The Broad Institute Genomics Platform"/>
            <consortium name="The Broad Institute Genome Sequencing Center for Infectious Disease"/>
            <person name="Wu L."/>
            <person name="Ma J."/>
        </authorList>
    </citation>
    <scope>NUCLEOTIDE SEQUENCE [LARGE SCALE GENOMIC DNA]</scope>
    <source>
        <strain evidence="3">CCUG 60525</strain>
    </source>
</reference>
<proteinExistence type="predicted"/>
<evidence type="ECO:0000313" key="3">
    <source>
        <dbReference type="Proteomes" id="UP001597048"/>
    </source>
</evidence>
<evidence type="ECO:0000259" key="1">
    <source>
        <dbReference type="SMART" id="SM00419"/>
    </source>
</evidence>
<accession>A0ABW3KJ95</accession>
<keyword evidence="3" id="KW-1185">Reference proteome</keyword>
<sequence>MPFSYEKITTHFGHIFPTHVEELCELLIVLRKQFFGDLDLMLILAIIGSRALPARQTTAMTYQEFQASDKPAANVQPINIQSVAECSGIARETVRRKVNKLEQLGYVHRDTQGMLKITAKATTELTVSTEASVQYLVALGASGIAFNKKEFE</sequence>
<protein>
    <recommendedName>
        <fullName evidence="1">HTH crp-type domain-containing protein</fullName>
    </recommendedName>
</protein>
<dbReference type="InterPro" id="IPR036390">
    <property type="entry name" value="WH_DNA-bd_sf"/>
</dbReference>
<dbReference type="InterPro" id="IPR012318">
    <property type="entry name" value="HTH_CRP"/>
</dbReference>
<dbReference type="EMBL" id="JBHTJS010000015">
    <property type="protein sequence ID" value="MFD1007627.1"/>
    <property type="molecule type" value="Genomic_DNA"/>
</dbReference>
<dbReference type="Gene3D" id="1.10.10.10">
    <property type="entry name" value="Winged helix-like DNA-binding domain superfamily/Winged helix DNA-binding domain"/>
    <property type="match status" value="1"/>
</dbReference>
<name>A0ABW3KJ95_9GAMM</name>
<dbReference type="InterPro" id="IPR036388">
    <property type="entry name" value="WH-like_DNA-bd_sf"/>
</dbReference>
<evidence type="ECO:0000313" key="2">
    <source>
        <dbReference type="EMBL" id="MFD1007627.1"/>
    </source>
</evidence>